<evidence type="ECO:0000313" key="2">
    <source>
        <dbReference type="EMBL" id="SUO03211.1"/>
    </source>
</evidence>
<dbReference type="RefSeq" id="WP_022790481.1">
    <property type="nucleotide sequence ID" value="NZ_UHFX01000003.1"/>
</dbReference>
<dbReference type="AlphaFoldDB" id="A0A380LIS7"/>
<dbReference type="EMBL" id="UHFX01000003">
    <property type="protein sequence ID" value="SUO03211.1"/>
    <property type="molecule type" value="Genomic_DNA"/>
</dbReference>
<feature type="transmembrane region" description="Helical" evidence="1">
    <location>
        <begin position="308"/>
        <end position="335"/>
    </location>
</feature>
<dbReference type="Proteomes" id="UP000255523">
    <property type="component" value="Unassembled WGS sequence"/>
</dbReference>
<keyword evidence="3" id="KW-1185">Reference proteome</keyword>
<accession>A0A380LIS7</accession>
<keyword evidence="1" id="KW-0472">Membrane</keyword>
<sequence length="344" mass="38590">MVQGRLYNVDNNVKIPKIPKIPNESNETNNSENGINAVPTEINDMIYLQCTNGWIAGYINKNTVIQSLYSKKVIGELDNDLVYYFDEEKNRHQVGYVQSNKFFMGEKNEGILLGQIEGNQVVDNQDKFCGLLSKSENISVCAAASMLLLFQNEIQEYIFGKDPLLTPIEYDNYLPKQEEINQSRKKTYKTERLVDPKKTGIIGSFIGVYLANGFTGLAKYILALVLLGALAIIAIPAFVTTGWIQIFNSDNNDGGGSVIKIVLLISCAVGSYIYYKKSFGAGFMTTVGIMGAFSLFYDLIYLETPLSSWIISLLLIYPIAALMLCAIPFLIIYFIKKFREKNRL</sequence>
<organism evidence="2 3">
    <name type="scientific">Faecalicoccus pleomorphus</name>
    <dbReference type="NCBI Taxonomy" id="1323"/>
    <lineage>
        <taxon>Bacteria</taxon>
        <taxon>Bacillati</taxon>
        <taxon>Bacillota</taxon>
        <taxon>Erysipelotrichia</taxon>
        <taxon>Erysipelotrichales</taxon>
        <taxon>Erysipelotrichaceae</taxon>
        <taxon>Faecalicoccus</taxon>
    </lineage>
</organism>
<reference evidence="2 3" key="1">
    <citation type="submission" date="2018-06" db="EMBL/GenBank/DDBJ databases">
        <authorList>
            <consortium name="Pathogen Informatics"/>
            <person name="Doyle S."/>
        </authorList>
    </citation>
    <scope>NUCLEOTIDE SEQUENCE [LARGE SCALE GENOMIC DNA]</scope>
    <source>
        <strain evidence="2 3">NCTC11087</strain>
    </source>
</reference>
<name>A0A380LIS7_9FIRM</name>
<gene>
    <name evidence="2" type="ORF">NCTC11087_00063</name>
</gene>
<keyword evidence="1" id="KW-1133">Transmembrane helix</keyword>
<dbReference type="GeneID" id="77461066"/>
<feature type="transmembrane region" description="Helical" evidence="1">
    <location>
        <begin position="282"/>
        <end position="302"/>
    </location>
</feature>
<evidence type="ECO:0000256" key="1">
    <source>
        <dbReference type="SAM" id="Phobius"/>
    </source>
</evidence>
<evidence type="ECO:0000313" key="3">
    <source>
        <dbReference type="Proteomes" id="UP000255523"/>
    </source>
</evidence>
<feature type="transmembrane region" description="Helical" evidence="1">
    <location>
        <begin position="220"/>
        <end position="246"/>
    </location>
</feature>
<feature type="transmembrane region" description="Helical" evidence="1">
    <location>
        <begin position="258"/>
        <end position="275"/>
    </location>
</feature>
<protein>
    <submittedName>
        <fullName evidence="2">Uncharacterized protein</fullName>
    </submittedName>
</protein>
<keyword evidence="1" id="KW-0812">Transmembrane</keyword>
<proteinExistence type="predicted"/>